<dbReference type="PRINTS" id="PR00205">
    <property type="entry name" value="CADHERIN"/>
</dbReference>
<feature type="non-terminal residue" evidence="12">
    <location>
        <position position="211"/>
    </location>
</feature>
<keyword evidence="4" id="KW-0677">Repeat</keyword>
<dbReference type="GO" id="GO:0016477">
    <property type="term" value="P:cell migration"/>
    <property type="evidence" value="ECO:0007669"/>
    <property type="project" value="TreeGrafter"/>
</dbReference>
<evidence type="ECO:0000313" key="13">
    <source>
        <dbReference type="Proteomes" id="UP000759131"/>
    </source>
</evidence>
<dbReference type="PROSITE" id="PS50268">
    <property type="entry name" value="CADHERIN_2"/>
    <property type="match status" value="2"/>
</dbReference>
<gene>
    <name evidence="12" type="ORF">OSB1V03_LOCUS21741</name>
</gene>
<dbReference type="GO" id="GO:0016339">
    <property type="term" value="P:calcium-dependent cell-cell adhesion via plasma membrane cell adhesion molecules"/>
    <property type="evidence" value="ECO:0007669"/>
    <property type="project" value="TreeGrafter"/>
</dbReference>
<feature type="domain" description="Cadherin" evidence="11">
    <location>
        <begin position="23"/>
        <end position="67"/>
    </location>
</feature>
<dbReference type="CDD" id="cd11304">
    <property type="entry name" value="Cadherin_repeat"/>
    <property type="match status" value="2"/>
</dbReference>
<dbReference type="GO" id="GO:0005912">
    <property type="term" value="C:adherens junction"/>
    <property type="evidence" value="ECO:0007669"/>
    <property type="project" value="TreeGrafter"/>
</dbReference>
<keyword evidence="9" id="KW-0325">Glycoprotein</keyword>
<dbReference type="GO" id="GO:0045296">
    <property type="term" value="F:cadherin binding"/>
    <property type="evidence" value="ECO:0007669"/>
    <property type="project" value="TreeGrafter"/>
</dbReference>
<evidence type="ECO:0000256" key="6">
    <source>
        <dbReference type="ARBA" id="ARBA00022889"/>
    </source>
</evidence>
<feature type="domain" description="Cadherin" evidence="11">
    <location>
        <begin position="68"/>
        <end position="174"/>
    </location>
</feature>
<comment type="subcellular location">
    <subcellularLocation>
        <location evidence="1">Membrane</location>
        <topology evidence="1">Single-pass type I membrane protein</topology>
    </subcellularLocation>
</comment>
<dbReference type="SMART" id="SM00112">
    <property type="entry name" value="CA"/>
    <property type="match status" value="2"/>
</dbReference>
<evidence type="ECO:0000256" key="1">
    <source>
        <dbReference type="ARBA" id="ARBA00004479"/>
    </source>
</evidence>
<keyword evidence="3" id="KW-0732">Signal</keyword>
<accession>A0A7R9LUD7</accession>
<dbReference type="InterPro" id="IPR020894">
    <property type="entry name" value="Cadherin_CS"/>
</dbReference>
<dbReference type="InterPro" id="IPR015919">
    <property type="entry name" value="Cadherin-like_sf"/>
</dbReference>
<dbReference type="InterPro" id="IPR039808">
    <property type="entry name" value="Cadherin"/>
</dbReference>
<dbReference type="GO" id="GO:0008013">
    <property type="term" value="F:beta-catenin binding"/>
    <property type="evidence" value="ECO:0007669"/>
    <property type="project" value="TreeGrafter"/>
</dbReference>
<dbReference type="OrthoDB" id="6510378at2759"/>
<dbReference type="GO" id="GO:0016342">
    <property type="term" value="C:catenin complex"/>
    <property type="evidence" value="ECO:0007669"/>
    <property type="project" value="TreeGrafter"/>
</dbReference>
<sequence length="211" mass="23596">MIQPKRGINEIIFSIVVKDSTKLDYETNSDKQFTVKVTATDLSHYPLNSTIFCTIKLIDLNDNIPQFSQRIYEAVIPENAVPGTTVARIEATDADSGEYGHIRYTSINGPLSDDLQINAETGIITLKTNENIDREIISEYRVTVEARDESGRGNKNVTELHIKIGDINDEEPVFLQPRYDAVLNPDRYTFTQPLFVKAVDGDEVGTANSNV</sequence>
<protein>
    <recommendedName>
        <fullName evidence="11">Cadherin domain-containing protein</fullName>
    </recommendedName>
</protein>
<evidence type="ECO:0000256" key="7">
    <source>
        <dbReference type="ARBA" id="ARBA00022989"/>
    </source>
</evidence>
<dbReference type="Proteomes" id="UP000759131">
    <property type="component" value="Unassembled WGS sequence"/>
</dbReference>
<keyword evidence="13" id="KW-1185">Reference proteome</keyword>
<keyword evidence="5 10" id="KW-0106">Calcium</keyword>
<name>A0A7R9LUD7_9ACAR</name>
<evidence type="ECO:0000313" key="12">
    <source>
        <dbReference type="EMBL" id="CAD7648056.1"/>
    </source>
</evidence>
<evidence type="ECO:0000256" key="5">
    <source>
        <dbReference type="ARBA" id="ARBA00022837"/>
    </source>
</evidence>
<dbReference type="PROSITE" id="PS00232">
    <property type="entry name" value="CADHERIN_1"/>
    <property type="match status" value="1"/>
</dbReference>
<evidence type="ECO:0000259" key="11">
    <source>
        <dbReference type="PROSITE" id="PS50268"/>
    </source>
</evidence>
<dbReference type="GO" id="GO:0005509">
    <property type="term" value="F:calcium ion binding"/>
    <property type="evidence" value="ECO:0007669"/>
    <property type="project" value="UniProtKB-UniRule"/>
</dbReference>
<keyword evidence="7" id="KW-1133">Transmembrane helix</keyword>
<dbReference type="GO" id="GO:0000902">
    <property type="term" value="P:cell morphogenesis"/>
    <property type="evidence" value="ECO:0007669"/>
    <property type="project" value="TreeGrafter"/>
</dbReference>
<evidence type="ECO:0000256" key="2">
    <source>
        <dbReference type="ARBA" id="ARBA00022692"/>
    </source>
</evidence>
<dbReference type="Pfam" id="PF00028">
    <property type="entry name" value="Cadherin"/>
    <property type="match status" value="1"/>
</dbReference>
<reference evidence="12" key="1">
    <citation type="submission" date="2020-11" db="EMBL/GenBank/DDBJ databases">
        <authorList>
            <person name="Tran Van P."/>
        </authorList>
    </citation>
    <scope>NUCLEOTIDE SEQUENCE</scope>
</reference>
<evidence type="ECO:0000256" key="4">
    <source>
        <dbReference type="ARBA" id="ARBA00022737"/>
    </source>
</evidence>
<dbReference type="Gene3D" id="2.60.40.60">
    <property type="entry name" value="Cadherins"/>
    <property type="match status" value="2"/>
</dbReference>
<evidence type="ECO:0000256" key="8">
    <source>
        <dbReference type="ARBA" id="ARBA00023136"/>
    </source>
</evidence>
<keyword evidence="6" id="KW-0130">Cell adhesion</keyword>
<keyword evidence="2" id="KW-0812">Transmembrane</keyword>
<dbReference type="EMBL" id="CAJPIZ010041979">
    <property type="protein sequence ID" value="CAG2121795.1"/>
    <property type="molecule type" value="Genomic_DNA"/>
</dbReference>
<evidence type="ECO:0000256" key="9">
    <source>
        <dbReference type="ARBA" id="ARBA00023180"/>
    </source>
</evidence>
<dbReference type="InterPro" id="IPR002126">
    <property type="entry name" value="Cadherin-like_dom"/>
</dbReference>
<dbReference type="PANTHER" id="PTHR24027:SF422">
    <property type="entry name" value="CADHERIN DOMAIN-CONTAINING PROTEIN"/>
    <property type="match status" value="1"/>
</dbReference>
<organism evidence="12">
    <name type="scientific">Medioppia subpectinata</name>
    <dbReference type="NCBI Taxonomy" id="1979941"/>
    <lineage>
        <taxon>Eukaryota</taxon>
        <taxon>Metazoa</taxon>
        <taxon>Ecdysozoa</taxon>
        <taxon>Arthropoda</taxon>
        <taxon>Chelicerata</taxon>
        <taxon>Arachnida</taxon>
        <taxon>Acari</taxon>
        <taxon>Acariformes</taxon>
        <taxon>Sarcoptiformes</taxon>
        <taxon>Oribatida</taxon>
        <taxon>Brachypylina</taxon>
        <taxon>Oppioidea</taxon>
        <taxon>Oppiidae</taxon>
        <taxon>Medioppia</taxon>
    </lineage>
</organism>
<dbReference type="PANTHER" id="PTHR24027">
    <property type="entry name" value="CADHERIN-23"/>
    <property type="match status" value="1"/>
</dbReference>
<dbReference type="GO" id="GO:0007043">
    <property type="term" value="P:cell-cell junction assembly"/>
    <property type="evidence" value="ECO:0007669"/>
    <property type="project" value="TreeGrafter"/>
</dbReference>
<dbReference type="FunFam" id="2.60.40.60:FF:000118">
    <property type="entry name" value="protocadherin Fat 4"/>
    <property type="match status" value="1"/>
</dbReference>
<keyword evidence="8" id="KW-0472">Membrane</keyword>
<dbReference type="GO" id="GO:0034332">
    <property type="term" value="P:adherens junction organization"/>
    <property type="evidence" value="ECO:0007669"/>
    <property type="project" value="TreeGrafter"/>
</dbReference>
<dbReference type="GO" id="GO:0044331">
    <property type="term" value="P:cell-cell adhesion mediated by cadherin"/>
    <property type="evidence" value="ECO:0007669"/>
    <property type="project" value="TreeGrafter"/>
</dbReference>
<dbReference type="EMBL" id="OC896554">
    <property type="protein sequence ID" value="CAD7648056.1"/>
    <property type="molecule type" value="Genomic_DNA"/>
</dbReference>
<dbReference type="SUPFAM" id="SSF49313">
    <property type="entry name" value="Cadherin-like"/>
    <property type="match status" value="2"/>
</dbReference>
<proteinExistence type="predicted"/>
<dbReference type="AlphaFoldDB" id="A0A7R9LUD7"/>
<evidence type="ECO:0000256" key="3">
    <source>
        <dbReference type="ARBA" id="ARBA00022729"/>
    </source>
</evidence>
<evidence type="ECO:0000256" key="10">
    <source>
        <dbReference type="PROSITE-ProRule" id="PRU00043"/>
    </source>
</evidence>
<dbReference type="GO" id="GO:0007156">
    <property type="term" value="P:homophilic cell adhesion via plasma membrane adhesion molecules"/>
    <property type="evidence" value="ECO:0007669"/>
    <property type="project" value="InterPro"/>
</dbReference>